<dbReference type="PANTHER" id="PTHR24567:SF74">
    <property type="entry name" value="HTH-TYPE TRANSCRIPTIONAL REGULATOR ARCR"/>
    <property type="match status" value="1"/>
</dbReference>
<dbReference type="GO" id="GO:0003677">
    <property type="term" value="F:DNA binding"/>
    <property type="evidence" value="ECO:0007669"/>
    <property type="project" value="UniProtKB-KW"/>
</dbReference>
<dbReference type="InterPro" id="IPR050397">
    <property type="entry name" value="Env_Response_Regulators"/>
</dbReference>
<dbReference type="SUPFAM" id="SSF46785">
    <property type="entry name" value="Winged helix' DNA-binding domain"/>
    <property type="match status" value="1"/>
</dbReference>
<dbReference type="InterPro" id="IPR036388">
    <property type="entry name" value="WH-like_DNA-bd_sf"/>
</dbReference>
<evidence type="ECO:0000313" key="6">
    <source>
        <dbReference type="EMBL" id="MBB5888841.1"/>
    </source>
</evidence>
<dbReference type="GO" id="GO:0005829">
    <property type="term" value="C:cytosol"/>
    <property type="evidence" value="ECO:0007669"/>
    <property type="project" value="TreeGrafter"/>
</dbReference>
<dbReference type="GO" id="GO:0003700">
    <property type="term" value="F:DNA-binding transcription factor activity"/>
    <property type="evidence" value="ECO:0007669"/>
    <property type="project" value="TreeGrafter"/>
</dbReference>
<dbReference type="PANTHER" id="PTHR24567">
    <property type="entry name" value="CRP FAMILY TRANSCRIPTIONAL REGULATORY PROTEIN"/>
    <property type="match status" value="1"/>
</dbReference>
<dbReference type="RefSeq" id="WP_184857336.1">
    <property type="nucleotide sequence ID" value="NZ_BAAAWY010000057.1"/>
</dbReference>
<dbReference type="InterPro" id="IPR036390">
    <property type="entry name" value="WH_DNA-bd_sf"/>
</dbReference>
<feature type="domain" description="Cyclic nucleotide-binding" evidence="4">
    <location>
        <begin position="19"/>
        <end position="118"/>
    </location>
</feature>
<evidence type="ECO:0000259" key="4">
    <source>
        <dbReference type="PROSITE" id="PS50042"/>
    </source>
</evidence>
<dbReference type="CDD" id="cd00038">
    <property type="entry name" value="CAP_ED"/>
    <property type="match status" value="1"/>
</dbReference>
<dbReference type="InterPro" id="IPR018490">
    <property type="entry name" value="cNMP-bd_dom_sf"/>
</dbReference>
<proteinExistence type="predicted"/>
<evidence type="ECO:0000256" key="3">
    <source>
        <dbReference type="ARBA" id="ARBA00023163"/>
    </source>
</evidence>
<gene>
    <name evidence="6" type="ORF">BJ998_000037</name>
</gene>
<reference evidence="6 7" key="1">
    <citation type="submission" date="2020-08" db="EMBL/GenBank/DDBJ databases">
        <title>Sequencing the genomes of 1000 actinobacteria strains.</title>
        <authorList>
            <person name="Klenk H.-P."/>
        </authorList>
    </citation>
    <scope>NUCLEOTIDE SEQUENCE [LARGE SCALE GENOMIC DNA]</scope>
    <source>
        <strain evidence="6 7">DSM 43851</strain>
    </source>
</reference>
<protein>
    <submittedName>
        <fullName evidence="6">CRP-like cAMP-binding protein</fullName>
    </submittedName>
</protein>
<dbReference type="Gene3D" id="2.60.120.10">
    <property type="entry name" value="Jelly Rolls"/>
    <property type="match status" value="1"/>
</dbReference>
<name>A0A7W9KAE1_9PSEU</name>
<feature type="domain" description="HTH crp-type" evidence="5">
    <location>
        <begin position="132"/>
        <end position="204"/>
    </location>
</feature>
<keyword evidence="2" id="KW-0238">DNA-binding</keyword>
<dbReference type="SUPFAM" id="SSF51206">
    <property type="entry name" value="cAMP-binding domain-like"/>
    <property type="match status" value="1"/>
</dbReference>
<dbReference type="SMART" id="SM00100">
    <property type="entry name" value="cNMP"/>
    <property type="match status" value="1"/>
</dbReference>
<dbReference type="PROSITE" id="PS00889">
    <property type="entry name" value="CNMP_BINDING_2"/>
    <property type="match status" value="1"/>
</dbReference>
<dbReference type="InterPro" id="IPR000595">
    <property type="entry name" value="cNMP-bd_dom"/>
</dbReference>
<keyword evidence="7" id="KW-1185">Reference proteome</keyword>
<comment type="caution">
    <text evidence="6">The sequence shown here is derived from an EMBL/GenBank/DDBJ whole genome shotgun (WGS) entry which is preliminary data.</text>
</comment>
<dbReference type="PROSITE" id="PS50042">
    <property type="entry name" value="CNMP_BINDING_3"/>
    <property type="match status" value="1"/>
</dbReference>
<dbReference type="Pfam" id="PF00027">
    <property type="entry name" value="cNMP_binding"/>
    <property type="match status" value="1"/>
</dbReference>
<evidence type="ECO:0000256" key="1">
    <source>
        <dbReference type="ARBA" id="ARBA00023015"/>
    </source>
</evidence>
<dbReference type="Pfam" id="PF13545">
    <property type="entry name" value="HTH_Crp_2"/>
    <property type="match status" value="1"/>
</dbReference>
<dbReference type="EMBL" id="JACHIR010000001">
    <property type="protein sequence ID" value="MBB5888841.1"/>
    <property type="molecule type" value="Genomic_DNA"/>
</dbReference>
<dbReference type="InterPro" id="IPR012318">
    <property type="entry name" value="HTH_CRP"/>
</dbReference>
<sequence length="218" mass="23974">MDFETVRGKLRAYGRPAPFRRGELLCVAGEDSDEVLLIETGSVKVVLPGKNGVDSILGFYGPGAVLGEMGVLSGSSRSASIVARTHGRAVHVEGRRFLSLADEDPEVLRFVTDLLRHRLSLADKRQEYRASLDVPARLARQLLDLAREIGEPAGPGFVVRDVTQAELAQLVTASPKSIEYAVALLRQEGVLRTDRRYFQIVDAEVLERKLADPDWRPG</sequence>
<organism evidence="6 7">
    <name type="scientific">Kutzneria kofuensis</name>
    <dbReference type="NCBI Taxonomy" id="103725"/>
    <lineage>
        <taxon>Bacteria</taxon>
        <taxon>Bacillati</taxon>
        <taxon>Actinomycetota</taxon>
        <taxon>Actinomycetes</taxon>
        <taxon>Pseudonocardiales</taxon>
        <taxon>Pseudonocardiaceae</taxon>
        <taxon>Kutzneria</taxon>
    </lineage>
</organism>
<dbReference type="AlphaFoldDB" id="A0A7W9KAE1"/>
<keyword evidence="3" id="KW-0804">Transcription</keyword>
<dbReference type="PROSITE" id="PS51063">
    <property type="entry name" value="HTH_CRP_2"/>
    <property type="match status" value="1"/>
</dbReference>
<dbReference type="Proteomes" id="UP000585638">
    <property type="component" value="Unassembled WGS sequence"/>
</dbReference>
<dbReference type="Gene3D" id="1.10.10.10">
    <property type="entry name" value="Winged helix-like DNA-binding domain superfamily/Winged helix DNA-binding domain"/>
    <property type="match status" value="1"/>
</dbReference>
<evidence type="ECO:0000256" key="2">
    <source>
        <dbReference type="ARBA" id="ARBA00023125"/>
    </source>
</evidence>
<dbReference type="InterPro" id="IPR014710">
    <property type="entry name" value="RmlC-like_jellyroll"/>
</dbReference>
<evidence type="ECO:0000313" key="7">
    <source>
        <dbReference type="Proteomes" id="UP000585638"/>
    </source>
</evidence>
<accession>A0A7W9KAE1</accession>
<keyword evidence="1" id="KW-0805">Transcription regulation</keyword>
<evidence type="ECO:0000259" key="5">
    <source>
        <dbReference type="PROSITE" id="PS51063"/>
    </source>
</evidence>
<dbReference type="InterPro" id="IPR018488">
    <property type="entry name" value="cNMP-bd_CS"/>
</dbReference>